<dbReference type="AlphaFoldDB" id="A0A161ZFC7"/>
<proteinExistence type="predicted"/>
<gene>
    <name evidence="2" type="ORF">EN45_007990</name>
</gene>
<dbReference type="Proteomes" id="UP000076449">
    <property type="component" value="Chromosome I"/>
</dbReference>
<dbReference type="PhylomeDB" id="A0A161ZFC7"/>
<feature type="compositionally biased region" description="Low complexity" evidence="1">
    <location>
        <begin position="357"/>
        <end position="380"/>
    </location>
</feature>
<organism evidence="2">
    <name type="scientific">Penicillium chrysogenum</name>
    <name type="common">Penicillium notatum</name>
    <dbReference type="NCBI Taxonomy" id="5076"/>
    <lineage>
        <taxon>Eukaryota</taxon>
        <taxon>Fungi</taxon>
        <taxon>Dikarya</taxon>
        <taxon>Ascomycota</taxon>
        <taxon>Pezizomycotina</taxon>
        <taxon>Eurotiomycetes</taxon>
        <taxon>Eurotiomycetidae</taxon>
        <taxon>Eurotiales</taxon>
        <taxon>Aspergillaceae</taxon>
        <taxon>Penicillium</taxon>
        <taxon>Penicillium chrysogenum species complex</taxon>
    </lineage>
</organism>
<feature type="compositionally biased region" description="Polar residues" evidence="1">
    <location>
        <begin position="343"/>
        <end position="356"/>
    </location>
</feature>
<dbReference type="EMBL" id="CM002798">
    <property type="protein sequence ID" value="KZN90677.1"/>
    <property type="molecule type" value="Genomic_DNA"/>
</dbReference>
<feature type="compositionally biased region" description="Low complexity" evidence="1">
    <location>
        <begin position="296"/>
        <end position="324"/>
    </location>
</feature>
<name>A0A161ZFC7_PENCH</name>
<feature type="region of interest" description="Disordered" evidence="1">
    <location>
        <begin position="296"/>
        <end position="325"/>
    </location>
</feature>
<accession>A0A161ZFC7</accession>
<feature type="region of interest" description="Disordered" evidence="1">
    <location>
        <begin position="112"/>
        <end position="152"/>
    </location>
</feature>
<sequence>MSPVNQKTGSRTIRRHLFSLSSVFRSQETQESKRASVAAAVQEEPTCMERIHYPVFNPLDPRHNPEISTLSWNAREQRNSSSESRSPMAWVQSISRRSLHRARSGLMALRSGLRHRSSEESNTEKGFVSPVALRRERQRQGASTGAYTSETQEDMNFGAELSRMDLAPPPPSAHTEVESLVHVPSINSIHGSFATVPASASTSALYQSSSRAVSHSEAASTHPQANDHDLDFQFAGSGELEANMNSEDHLAHTTPSTENHLVRQTLGVAISTEEEIKMSTRNLADPQSVCGEQQATNLQQQNTSSDTQTSDESSSPIPISRQSSTEVRFAFPGVYHEALNQWTRQHGSPSPSQHIANSENSSNTSLHSSSPSQHNTSLSQHIPDPSGHMIAFHEQEEASYASQGTLERIVLQDDTHSNIPPYHEQDESLVPLMPRRTSITHSQETQPFYYPNPLNYISNRNFGQRWSSIFERTSAQRSSVEDYSSHYTPTDTASRDVTSTEMTSMESTTNDTFSPSPIDSELLFPSPVEDRNEYFLVDGSKRSSHYPDRGNELVKSAQHTTSNCGNTRNPQEPTQMTSQEIMSLPLLGGIPSAGFDFVEEDTDDEFYPGIVQPRQFW</sequence>
<evidence type="ECO:0000256" key="1">
    <source>
        <dbReference type="SAM" id="MobiDB-lite"/>
    </source>
</evidence>
<reference evidence="2" key="1">
    <citation type="journal article" date="2014" name="Genome Announc.">
        <title>Complete sequencing and chromosome-scale genome assembly of the industrial progenitor strain P2niaD18 from the penicillin producer Penicillium chrysogenum.</title>
        <authorList>
            <person name="Specht T."/>
            <person name="Dahlmann T.A."/>
            <person name="Zadra I."/>
            <person name="Kurnsteiner H."/>
            <person name="Kuck U."/>
        </authorList>
    </citation>
    <scope>NUCLEOTIDE SEQUENCE [LARGE SCALE GENOMIC DNA]</scope>
    <source>
        <strain evidence="2">P2niaD18</strain>
    </source>
</reference>
<evidence type="ECO:0000313" key="2">
    <source>
        <dbReference type="EMBL" id="KZN90677.1"/>
    </source>
</evidence>
<feature type="compositionally biased region" description="Polar residues" evidence="1">
    <location>
        <begin position="140"/>
        <end position="150"/>
    </location>
</feature>
<protein>
    <submittedName>
        <fullName evidence="2">Uncharacterized protein</fullName>
    </submittedName>
</protein>
<feature type="region of interest" description="Disordered" evidence="1">
    <location>
        <begin position="343"/>
        <end position="386"/>
    </location>
</feature>